<name>A0ABZ0HXI1_9GAMM</name>
<sequence length="386" mass="42140">MRPTVKLHRRQFLKSLGAGAAIAGLPLASLADNALEGVSPKTLDRVKQLLGDNLTVDFHTHLGLWQNRGLEDIDPAFGVLSDEKLASNIQDYLTAGVNGIYLDVIGDLARTRVGAPGNKDRDFVGDEAWEDHLRQYELIEQFLGQLPIAVAHSGDEIAKANDAGKLAVILSAEGGHMLENDASRIDILYRQGLRRLQPIHYVASTLGDSQTDPVIHGGLSELGRQVLARASQLGMLLDMAHATQAAVEQTIDLVDRPIALSHTMVAYDSSNYGDYRNTRSRWITPEHARLIAKTGGVIGTFPVRAPWGVDSLDAFVEALWVMVDAVGFEHIAWSTDLVEAGRPEFLQNYAQFPILCAKLMESGFSEDDLLKFTGGNALRVQREATA</sequence>
<dbReference type="SUPFAM" id="SSF51556">
    <property type="entry name" value="Metallo-dependent hydrolases"/>
    <property type="match status" value="1"/>
</dbReference>
<dbReference type="PROSITE" id="PS51365">
    <property type="entry name" value="RENAL_DIPEPTIDASE_2"/>
    <property type="match status" value="1"/>
</dbReference>
<dbReference type="PANTHER" id="PTHR10443">
    <property type="entry name" value="MICROSOMAL DIPEPTIDASE"/>
    <property type="match status" value="1"/>
</dbReference>
<dbReference type="InterPro" id="IPR008257">
    <property type="entry name" value="Pept_M19"/>
</dbReference>
<dbReference type="RefSeq" id="WP_407346523.1">
    <property type="nucleotide sequence ID" value="NZ_CP136864.1"/>
</dbReference>
<dbReference type="PANTHER" id="PTHR10443:SF12">
    <property type="entry name" value="DIPEPTIDASE"/>
    <property type="match status" value="1"/>
</dbReference>
<keyword evidence="2" id="KW-0224">Dipeptidase</keyword>
<dbReference type="InterPro" id="IPR006311">
    <property type="entry name" value="TAT_signal"/>
</dbReference>
<dbReference type="EC" id="3.4.13.-" evidence="2"/>
<evidence type="ECO:0000313" key="3">
    <source>
        <dbReference type="Proteomes" id="UP001626537"/>
    </source>
</evidence>
<dbReference type="Proteomes" id="UP001626537">
    <property type="component" value="Chromosome"/>
</dbReference>
<feature type="signal peptide" evidence="1">
    <location>
        <begin position="1"/>
        <end position="31"/>
    </location>
</feature>
<dbReference type="Pfam" id="PF01244">
    <property type="entry name" value="Peptidase_M19"/>
    <property type="match status" value="1"/>
</dbReference>
<dbReference type="GO" id="GO:0016805">
    <property type="term" value="F:dipeptidase activity"/>
    <property type="evidence" value="ECO:0007669"/>
    <property type="project" value="UniProtKB-KW"/>
</dbReference>
<protein>
    <submittedName>
        <fullName evidence="2">Membrane dipeptidase</fullName>
        <ecNumber evidence="2">3.4.13.-</ecNumber>
    </submittedName>
</protein>
<gene>
    <name evidence="2" type="ORF">R0135_09160</name>
</gene>
<keyword evidence="2" id="KW-0645">Protease</keyword>
<organism evidence="2 3">
    <name type="scientific">Congregibacter variabilis</name>
    <dbReference type="NCBI Taxonomy" id="3081200"/>
    <lineage>
        <taxon>Bacteria</taxon>
        <taxon>Pseudomonadati</taxon>
        <taxon>Pseudomonadota</taxon>
        <taxon>Gammaproteobacteria</taxon>
        <taxon>Cellvibrionales</taxon>
        <taxon>Halieaceae</taxon>
        <taxon>Congregibacter</taxon>
    </lineage>
</organism>
<evidence type="ECO:0000256" key="1">
    <source>
        <dbReference type="SAM" id="SignalP"/>
    </source>
</evidence>
<proteinExistence type="predicted"/>
<keyword evidence="3" id="KW-1185">Reference proteome</keyword>
<dbReference type="PROSITE" id="PS51318">
    <property type="entry name" value="TAT"/>
    <property type="match status" value="1"/>
</dbReference>
<dbReference type="InterPro" id="IPR032466">
    <property type="entry name" value="Metal_Hydrolase"/>
</dbReference>
<evidence type="ECO:0000313" key="2">
    <source>
        <dbReference type="EMBL" id="WOJ91957.1"/>
    </source>
</evidence>
<feature type="chain" id="PRO_5046016606" evidence="1">
    <location>
        <begin position="32"/>
        <end position="386"/>
    </location>
</feature>
<reference evidence="2 3" key="1">
    <citation type="submission" date="2023-10" db="EMBL/GenBank/DDBJ databases">
        <title>Two novel species belonging to the OM43/NOR5 clade.</title>
        <authorList>
            <person name="Park M."/>
        </authorList>
    </citation>
    <scope>NUCLEOTIDE SEQUENCE [LARGE SCALE GENOMIC DNA]</scope>
    <source>
        <strain evidence="2 3">IMCC43200</strain>
    </source>
</reference>
<keyword evidence="2" id="KW-0378">Hydrolase</keyword>
<dbReference type="EMBL" id="CP136864">
    <property type="protein sequence ID" value="WOJ91957.1"/>
    <property type="molecule type" value="Genomic_DNA"/>
</dbReference>
<dbReference type="Gene3D" id="3.20.20.140">
    <property type="entry name" value="Metal-dependent hydrolases"/>
    <property type="match status" value="1"/>
</dbReference>
<accession>A0ABZ0HXI1</accession>
<keyword evidence="1" id="KW-0732">Signal</keyword>